<proteinExistence type="predicted"/>
<evidence type="ECO:0000313" key="2">
    <source>
        <dbReference type="EMBL" id="MDC9623995.1"/>
    </source>
</evidence>
<dbReference type="Proteomes" id="UP001214757">
    <property type="component" value="Unassembled WGS sequence"/>
</dbReference>
<gene>
    <name evidence="2" type="ORF">PSI22_20765</name>
</gene>
<dbReference type="RefSeq" id="WP_273581390.1">
    <property type="nucleotide sequence ID" value="NZ_JAQRFO010000090.1"/>
</dbReference>
<feature type="signal peptide" evidence="1">
    <location>
        <begin position="1"/>
        <end position="23"/>
    </location>
</feature>
<feature type="chain" id="PRO_5046508626" evidence="1">
    <location>
        <begin position="24"/>
        <end position="59"/>
    </location>
</feature>
<name>A0ABT5MAH6_9GAMM</name>
<keyword evidence="3" id="KW-1185">Reference proteome</keyword>
<evidence type="ECO:0000313" key="3">
    <source>
        <dbReference type="Proteomes" id="UP001214757"/>
    </source>
</evidence>
<accession>A0ABT5MAH6</accession>
<comment type="caution">
    <text evidence="2">The sequence shown here is derived from an EMBL/GenBank/DDBJ whole genome shotgun (WGS) entry which is preliminary data.</text>
</comment>
<dbReference type="EMBL" id="JAQRFO010000090">
    <property type="protein sequence ID" value="MDC9623995.1"/>
    <property type="molecule type" value="Genomic_DNA"/>
</dbReference>
<sequence>MKKYILSCLLAGVTLSASMQTYAACAYIQDAKARKICEESCKVFADPVRGICVGHGHHQ</sequence>
<keyword evidence="1" id="KW-0732">Signal</keyword>
<evidence type="ECO:0000256" key="1">
    <source>
        <dbReference type="SAM" id="SignalP"/>
    </source>
</evidence>
<protein>
    <submittedName>
        <fullName evidence="2">Uncharacterized protein</fullName>
    </submittedName>
</protein>
<reference evidence="2 3" key="1">
    <citation type="submission" date="2023-02" db="EMBL/GenBank/DDBJ databases">
        <title>Entomopathogenic bacteria.</title>
        <authorList>
            <person name="Machado R.A."/>
        </authorList>
    </citation>
    <scope>NUCLEOTIDE SEQUENCE [LARGE SCALE GENOMIC DNA]</scope>
    <source>
        <strain evidence="2 3">XENO-7</strain>
    </source>
</reference>
<organism evidence="2 3">
    <name type="scientific">Xenorhabdus aichiensis</name>
    <dbReference type="NCBI Taxonomy" id="3025874"/>
    <lineage>
        <taxon>Bacteria</taxon>
        <taxon>Pseudomonadati</taxon>
        <taxon>Pseudomonadota</taxon>
        <taxon>Gammaproteobacteria</taxon>
        <taxon>Enterobacterales</taxon>
        <taxon>Morganellaceae</taxon>
        <taxon>Xenorhabdus</taxon>
    </lineage>
</organism>